<dbReference type="AlphaFoldDB" id="A0A941FAE1"/>
<proteinExistence type="predicted"/>
<evidence type="ECO:0000259" key="1">
    <source>
        <dbReference type="PROSITE" id="PS50022"/>
    </source>
</evidence>
<evidence type="ECO:0000313" key="3">
    <source>
        <dbReference type="Proteomes" id="UP000682308"/>
    </source>
</evidence>
<dbReference type="InterPro" id="IPR000421">
    <property type="entry name" value="FA58C"/>
</dbReference>
<dbReference type="SUPFAM" id="SSF49299">
    <property type="entry name" value="PKD domain"/>
    <property type="match status" value="1"/>
</dbReference>
<dbReference type="CDD" id="cd00146">
    <property type="entry name" value="PKD"/>
    <property type="match status" value="1"/>
</dbReference>
<dbReference type="Gene3D" id="2.60.40.10">
    <property type="entry name" value="Immunoglobulins"/>
    <property type="match status" value="1"/>
</dbReference>
<name>A0A941FAE1_9ACTN</name>
<keyword evidence="3" id="KW-1185">Reference proteome</keyword>
<dbReference type="EMBL" id="JAGTPG010000002">
    <property type="protein sequence ID" value="MBR8639729.1"/>
    <property type="molecule type" value="Genomic_DNA"/>
</dbReference>
<comment type="caution">
    <text evidence="2">The sequence shown here is derived from an EMBL/GenBank/DDBJ whole genome shotgun (WGS) entry which is preliminary data.</text>
</comment>
<dbReference type="InterPro" id="IPR008979">
    <property type="entry name" value="Galactose-bd-like_sf"/>
</dbReference>
<gene>
    <name evidence="2" type="ORF">KEF29_11525</name>
</gene>
<dbReference type="PROSITE" id="PS50022">
    <property type="entry name" value="FA58C_3"/>
    <property type="match status" value="1"/>
</dbReference>
<dbReference type="Pfam" id="PF22352">
    <property type="entry name" value="K319L-like_PKD"/>
    <property type="match status" value="1"/>
</dbReference>
<organism evidence="2 3">
    <name type="scientific">Streptomyces tuirus</name>
    <dbReference type="NCBI Taxonomy" id="68278"/>
    <lineage>
        <taxon>Bacteria</taxon>
        <taxon>Bacillati</taxon>
        <taxon>Actinomycetota</taxon>
        <taxon>Actinomycetes</taxon>
        <taxon>Kitasatosporales</taxon>
        <taxon>Streptomycetaceae</taxon>
        <taxon>Streptomyces</taxon>
    </lineage>
</organism>
<feature type="domain" description="F5/8 type C" evidence="1">
    <location>
        <begin position="1"/>
        <end position="122"/>
    </location>
</feature>
<dbReference type="InterPro" id="IPR035986">
    <property type="entry name" value="PKD_dom_sf"/>
</dbReference>
<dbReference type="Gene3D" id="2.60.120.260">
    <property type="entry name" value="Galactose-binding domain-like"/>
    <property type="match status" value="1"/>
</dbReference>
<evidence type="ECO:0000313" key="2">
    <source>
        <dbReference type="EMBL" id="MBR8639729.1"/>
    </source>
</evidence>
<reference evidence="2 3" key="1">
    <citation type="submission" date="2021-04" db="EMBL/GenBank/DDBJ databases">
        <title>Characterization of the biosynthetic gene cluster of new lipopeptides with antitumor activity in the genome of the marine Streptomyces PHM034.</title>
        <authorList>
            <person name="Ceniceros A."/>
            <person name="Canedo L."/>
            <person name="Mendez C."/>
            <person name="Olano C."/>
            <person name="Schleissner C."/>
            <person name="Cuevas C."/>
            <person name="De La Calle F."/>
            <person name="Salas J.A."/>
        </authorList>
    </citation>
    <scope>NUCLEOTIDE SEQUENCE [LARGE SCALE GENOMIC DNA]</scope>
    <source>
        <strain evidence="2 3">PHM034</strain>
    </source>
</reference>
<dbReference type="Proteomes" id="UP000682308">
    <property type="component" value="Unassembled WGS sequence"/>
</dbReference>
<dbReference type="GO" id="GO:0005975">
    <property type="term" value="P:carbohydrate metabolic process"/>
    <property type="evidence" value="ECO:0007669"/>
    <property type="project" value="UniProtKB-ARBA"/>
</dbReference>
<dbReference type="Pfam" id="PF22633">
    <property type="entry name" value="F5_F8_type_C_2"/>
    <property type="match status" value="1"/>
</dbReference>
<dbReference type="InterPro" id="IPR013783">
    <property type="entry name" value="Ig-like_fold"/>
</dbReference>
<sequence length="229" mass="25454">MAGAVDGFTINEPYWGARGSGNSEDWYELDLGRRRTVDDVRLHFYSDKRPGGYAEPALYTVQYQDADGQWQDVPRPAKSPTYPRANLNHVRFKEVTTGKLRVLLRHRDGHTSGLKEIQAYDTAARPPTVRNQPPQVEAWRDTTYTRPGQVRLTGIVKDDGLPRRTLSASWRATDAPDDGTVVFDTPQASTTVARFTKAGTYTLELTATDGTLSSSKRVVVNVEALGTAR</sequence>
<protein>
    <submittedName>
        <fullName evidence="2">Discoidin domain-containing protein</fullName>
    </submittedName>
</protein>
<accession>A0A941FAE1</accession>
<dbReference type="SUPFAM" id="SSF49785">
    <property type="entry name" value="Galactose-binding domain-like"/>
    <property type="match status" value="1"/>
</dbReference>